<keyword evidence="1" id="KW-1185">Reference proteome</keyword>
<sequence>MKVVPYASAVGSFMYVMLCTRLDICFVVGMVSRFRSNPGREHWTAIKHIIKYLKRTRDYMLVYHSGDLAPIGYTNSNFQSDRDSRKSTPGYVFTLGGGAICWRSIKQLCVADSTMEAEYVAVFEAAKEAVWLRNFLKELNVVPSVQAPIVPYCDNSGAVANLKEPRSHKRSKHIERKYHLIRDITQRGDARVLKIASEDNLADPFTKSLTQKIFDKHVEGMCVRVVDT</sequence>
<evidence type="ECO:0000313" key="1">
    <source>
        <dbReference type="Proteomes" id="UP000790787"/>
    </source>
</evidence>
<dbReference type="Proteomes" id="UP000790787">
    <property type="component" value="Chromosome 20"/>
</dbReference>
<reference evidence="1" key="1">
    <citation type="journal article" date="2014" name="Nat. Commun.">
        <title>The tobacco genome sequence and its comparison with those of tomato and potato.</title>
        <authorList>
            <person name="Sierro N."/>
            <person name="Battey J.N."/>
            <person name="Ouadi S."/>
            <person name="Bakaher N."/>
            <person name="Bovet L."/>
            <person name="Willig A."/>
            <person name="Goepfert S."/>
            <person name="Peitsch M.C."/>
            <person name="Ivanov N.V."/>
        </authorList>
    </citation>
    <scope>NUCLEOTIDE SEQUENCE [LARGE SCALE GENOMIC DNA]</scope>
</reference>
<organism evidence="1 2">
    <name type="scientific">Nicotiana tabacum</name>
    <name type="common">Common tobacco</name>
    <dbReference type="NCBI Taxonomy" id="4097"/>
    <lineage>
        <taxon>Eukaryota</taxon>
        <taxon>Viridiplantae</taxon>
        <taxon>Streptophyta</taxon>
        <taxon>Embryophyta</taxon>
        <taxon>Tracheophyta</taxon>
        <taxon>Spermatophyta</taxon>
        <taxon>Magnoliopsida</taxon>
        <taxon>eudicotyledons</taxon>
        <taxon>Gunneridae</taxon>
        <taxon>Pentapetalae</taxon>
        <taxon>asterids</taxon>
        <taxon>lamiids</taxon>
        <taxon>Solanales</taxon>
        <taxon>Solanaceae</taxon>
        <taxon>Nicotianoideae</taxon>
        <taxon>Nicotianeae</taxon>
        <taxon>Nicotiana</taxon>
    </lineage>
</organism>
<reference evidence="2" key="2">
    <citation type="submission" date="2025-08" db="UniProtKB">
        <authorList>
            <consortium name="RefSeq"/>
        </authorList>
    </citation>
    <scope>IDENTIFICATION</scope>
    <source>
        <tissue evidence="2">Leaf</tissue>
    </source>
</reference>
<proteinExistence type="predicted"/>
<name>A0AC58TH66_TOBAC</name>
<protein>
    <submittedName>
        <fullName evidence="2">Secreted RxLR effector protein 161-like</fullName>
    </submittedName>
</protein>
<gene>
    <name evidence="2" type="primary">LOC142174638</name>
</gene>
<accession>A0AC58TH66</accession>
<evidence type="ECO:0000313" key="2">
    <source>
        <dbReference type="RefSeq" id="XP_075096571.1"/>
    </source>
</evidence>
<dbReference type="RefSeq" id="XP_075096571.1">
    <property type="nucleotide sequence ID" value="XM_075240470.1"/>
</dbReference>